<dbReference type="SFLD" id="SFLDS00003">
    <property type="entry name" value="Haloacid_Dehalogenase"/>
    <property type="match status" value="1"/>
</dbReference>
<dbReference type="SUPFAM" id="SSF56784">
    <property type="entry name" value="HAD-like"/>
    <property type="match status" value="1"/>
</dbReference>
<evidence type="ECO:0000256" key="10">
    <source>
        <dbReference type="ARBA" id="ARBA00023136"/>
    </source>
</evidence>
<evidence type="ECO:0000256" key="5">
    <source>
        <dbReference type="ARBA" id="ARBA00022741"/>
    </source>
</evidence>
<keyword evidence="10 11" id="KW-0472">Membrane</keyword>
<dbReference type="InterPro" id="IPR023299">
    <property type="entry name" value="ATPase_P-typ_cyto_dom_N"/>
</dbReference>
<dbReference type="PRINTS" id="PR00119">
    <property type="entry name" value="CATATPASE"/>
</dbReference>
<feature type="transmembrane region" description="Helical" evidence="11">
    <location>
        <begin position="912"/>
        <end position="931"/>
    </location>
</feature>
<dbReference type="InterPro" id="IPR008250">
    <property type="entry name" value="ATPase_P-typ_transduc_dom_A_sf"/>
</dbReference>
<organism evidence="14 15">
    <name type="scientific">Saprolegnia diclina (strain VS20)</name>
    <dbReference type="NCBI Taxonomy" id="1156394"/>
    <lineage>
        <taxon>Eukaryota</taxon>
        <taxon>Sar</taxon>
        <taxon>Stramenopiles</taxon>
        <taxon>Oomycota</taxon>
        <taxon>Saprolegniomycetes</taxon>
        <taxon>Saprolegniales</taxon>
        <taxon>Saprolegniaceae</taxon>
        <taxon>Saprolegnia</taxon>
    </lineage>
</organism>
<dbReference type="SUPFAM" id="SSF81665">
    <property type="entry name" value="Calcium ATPase, transmembrane domain M"/>
    <property type="match status" value="1"/>
</dbReference>
<evidence type="ECO:0000256" key="9">
    <source>
        <dbReference type="ARBA" id="ARBA00022989"/>
    </source>
</evidence>
<evidence type="ECO:0000256" key="3">
    <source>
        <dbReference type="ARBA" id="ARBA00022692"/>
    </source>
</evidence>
<dbReference type="InterPro" id="IPR044492">
    <property type="entry name" value="P_typ_ATPase_HD_dom"/>
</dbReference>
<evidence type="ECO:0000256" key="4">
    <source>
        <dbReference type="ARBA" id="ARBA00022723"/>
    </source>
</evidence>
<keyword evidence="4" id="KW-0479">Metal-binding</keyword>
<keyword evidence="6" id="KW-0067">ATP-binding</keyword>
<dbReference type="Pfam" id="PF23143">
    <property type="entry name" value="2TM_P5A-ATPase"/>
    <property type="match status" value="1"/>
</dbReference>
<dbReference type="InParanoid" id="T0R775"/>
<feature type="domain" description="P5A-ATPase transmembrane helical hairpin" evidence="13">
    <location>
        <begin position="19"/>
        <end position="82"/>
    </location>
</feature>
<evidence type="ECO:0008006" key="16">
    <source>
        <dbReference type="Google" id="ProtNLM"/>
    </source>
</evidence>
<dbReference type="GO" id="GO:0006874">
    <property type="term" value="P:intracellular calcium ion homeostasis"/>
    <property type="evidence" value="ECO:0007669"/>
    <property type="project" value="TreeGrafter"/>
</dbReference>
<dbReference type="InterPro" id="IPR036412">
    <property type="entry name" value="HAD-like_sf"/>
</dbReference>
<feature type="domain" description="P-type ATPase A" evidence="12">
    <location>
        <begin position="267"/>
        <end position="356"/>
    </location>
</feature>
<feature type="transmembrane region" description="Helical" evidence="11">
    <location>
        <begin position="420"/>
        <end position="438"/>
    </location>
</feature>
<gene>
    <name evidence="14" type="ORF">SDRG_00517</name>
</gene>
<dbReference type="InterPro" id="IPR057255">
    <property type="entry name" value="2TM_P5A-ATPase"/>
</dbReference>
<feature type="transmembrane region" description="Helical" evidence="11">
    <location>
        <begin position="937"/>
        <end position="956"/>
    </location>
</feature>
<dbReference type="NCBIfam" id="TIGR01657">
    <property type="entry name" value="P-ATPase-V"/>
    <property type="match status" value="1"/>
</dbReference>
<keyword evidence="15" id="KW-1185">Reference proteome</keyword>
<evidence type="ECO:0000256" key="6">
    <source>
        <dbReference type="ARBA" id="ARBA00022840"/>
    </source>
</evidence>
<dbReference type="Proteomes" id="UP000030762">
    <property type="component" value="Unassembled WGS sequence"/>
</dbReference>
<keyword evidence="3 11" id="KW-0812">Transmembrane</keyword>
<feature type="transmembrane region" description="Helical" evidence="11">
    <location>
        <begin position="21"/>
        <end position="44"/>
    </location>
</feature>
<feature type="transmembrane region" description="Helical" evidence="11">
    <location>
        <begin position="1091"/>
        <end position="1109"/>
    </location>
</feature>
<name>T0R775_SAPDV</name>
<dbReference type="InterPro" id="IPR006544">
    <property type="entry name" value="P-type_TPase_V"/>
</dbReference>
<accession>T0R775</accession>
<dbReference type="SFLD" id="SFLDF00027">
    <property type="entry name" value="p-type_atpase"/>
    <property type="match status" value="1"/>
</dbReference>
<feature type="transmembrane region" description="Helical" evidence="11">
    <location>
        <begin position="206"/>
        <end position="222"/>
    </location>
</feature>
<dbReference type="RefSeq" id="XP_008604219.1">
    <property type="nucleotide sequence ID" value="XM_008605997.1"/>
</dbReference>
<dbReference type="Gene3D" id="3.40.50.1000">
    <property type="entry name" value="HAD superfamily/HAD-like"/>
    <property type="match status" value="1"/>
</dbReference>
<sequence length="1125" mass="122906">MAQVDDAELRPGLALYRPLPTLLRLDVLPFGMLYATFSACAASAQRGHGFAVGLALVACMHALAFFASEWSLRVKCFVAYSRISIAGLSLYDDVVVKVKPTSPSLPVELCPIQREAPSPKLQVQKATIPVPTLWFAYQKLRFCLDTSLTAPVCFRRLTYPIANTLAAYAGANGYTSRIALEAAGLRWQKNEFEIPMPAFWTLLKQHLVAPFFVFQFFCMLLWCMDEYMYYSLLTMVMLVLFECTVVKQRQHNLELLSLMQRPPTRMYAYRMTKWQSISSIDLVPGDLVSVGRTASLAEPDDTENGLVAPCDLLLLRGACVVNEAMLSGESIPLRKDHVDPLESSALLMDGRHRRHVLFGGTKILQHTPYVQGESDALPAPPDLGCVAYVLRTGFGTTQGNMLRTILLASPHVSANNAESLCFILFLLCFAVAASLYVLLEGAGDPTRSSYKLFLHCVMIITSVVPPELPMELSLAVTNSLLSLSRMEIFCTQPFKIPIAGKVDVVCVDKTGTLTTDALSLRGVAGLTASSLLPIADPRTLVSPGSLPMDVQIVLASCHALMVLNGAIAGDPLEKTVLSHLRDWTLHQLDRVTSRYPFSVRSLRIVHRFGFSSELRRMSALVLVDDGSAVGHARVVSKGAPEVMEPLFANVPSYYKDVHEHYARKGARVLALGFKRVPISDLARTRHLARDATETHLTFAGFLVLDCPLKPDSRRVVQDLQLANHRVVMVTGDSALTACDVARQVHLLPHAETLVLEPSPTGLSWTSGAEKLPFSDATLATLAETHNFCVLGSAVASLSPTSLQALAPLTQVFARTSPDEKAGVLAALNASQSVTAMCGDGTNDVGALKMAHVGISLVNGPTHRRHHTRDAPPLGDASIASPFTSRGESLHCVVDVIRQGRCTLVTSLQMYKILGVNCLVSAYVLSALYVYGVKQGEAQLTCSGLLVALCFLFLSYAKPATTLSHERPVSRVFCVSVLSSILLQFGVHLCSLVLGLSIAAPLVEWNDPRLHADANFTPNALNTLMFLLATCMQVTTFVANYKGRPFMESFREHKLLARCAYASYAFVLVTLLELWPAMNTWLELVPLGSHTVQAQVLCLMLFDTIAVLALERTVQVLTTAYPEWMT</sequence>
<dbReference type="GO" id="GO:0005524">
    <property type="term" value="F:ATP binding"/>
    <property type="evidence" value="ECO:0007669"/>
    <property type="project" value="UniProtKB-KW"/>
</dbReference>
<feature type="transmembrane region" description="Helical" evidence="11">
    <location>
        <begin position="50"/>
        <end position="72"/>
    </location>
</feature>
<evidence type="ECO:0000256" key="2">
    <source>
        <dbReference type="ARBA" id="ARBA00006000"/>
    </source>
</evidence>
<dbReference type="GO" id="GO:0016887">
    <property type="term" value="F:ATP hydrolysis activity"/>
    <property type="evidence" value="ECO:0007669"/>
    <property type="project" value="InterPro"/>
</dbReference>
<feature type="transmembrane region" description="Helical" evidence="11">
    <location>
        <begin position="1019"/>
        <end position="1042"/>
    </location>
</feature>
<dbReference type="GO" id="GO:0019829">
    <property type="term" value="F:ATPase-coupled monoatomic cation transmembrane transporter activity"/>
    <property type="evidence" value="ECO:0007669"/>
    <property type="project" value="TreeGrafter"/>
</dbReference>
<keyword evidence="8" id="KW-1278">Translocase</keyword>
<dbReference type="SUPFAM" id="SSF81653">
    <property type="entry name" value="Calcium ATPase, transduction domain A"/>
    <property type="match status" value="1"/>
</dbReference>
<feature type="transmembrane region" description="Helical" evidence="11">
    <location>
        <begin position="450"/>
        <end position="468"/>
    </location>
</feature>
<evidence type="ECO:0000256" key="8">
    <source>
        <dbReference type="ARBA" id="ARBA00022967"/>
    </source>
</evidence>
<dbReference type="OrthoDB" id="48943at2759"/>
<dbReference type="VEuPathDB" id="FungiDB:SDRG_00517"/>
<dbReference type="PROSITE" id="PS00154">
    <property type="entry name" value="ATPASE_E1_E2"/>
    <property type="match status" value="1"/>
</dbReference>
<proteinExistence type="inferred from homology"/>
<dbReference type="Gene3D" id="3.40.1110.10">
    <property type="entry name" value="Calcium-transporting ATPase, cytoplasmic domain N"/>
    <property type="match status" value="1"/>
</dbReference>
<dbReference type="eggNOG" id="KOG0209">
    <property type="taxonomic scope" value="Eukaryota"/>
</dbReference>
<keyword evidence="9 11" id="KW-1133">Transmembrane helix</keyword>
<dbReference type="SFLD" id="SFLDG00002">
    <property type="entry name" value="C1.7:_P-type_atpase_like"/>
    <property type="match status" value="1"/>
</dbReference>
<dbReference type="Gene3D" id="2.70.150.10">
    <property type="entry name" value="Calcium-transporting ATPase, cytoplasmic transduction domain A"/>
    <property type="match status" value="1"/>
</dbReference>
<feature type="transmembrane region" description="Helical" evidence="11">
    <location>
        <begin position="1054"/>
        <end position="1071"/>
    </location>
</feature>
<evidence type="ECO:0000256" key="11">
    <source>
        <dbReference type="SAM" id="Phobius"/>
    </source>
</evidence>
<dbReference type="OMA" id="WYYSLFN"/>
<reference evidence="14 15" key="1">
    <citation type="submission" date="2012-04" db="EMBL/GenBank/DDBJ databases">
        <title>The Genome Sequence of Saprolegnia declina VS20.</title>
        <authorList>
            <consortium name="The Broad Institute Genome Sequencing Platform"/>
            <person name="Russ C."/>
            <person name="Nusbaum C."/>
            <person name="Tyler B."/>
            <person name="van West P."/>
            <person name="Dieguez-Uribeondo J."/>
            <person name="de Bruijn I."/>
            <person name="Tripathy S."/>
            <person name="Jiang R."/>
            <person name="Young S.K."/>
            <person name="Zeng Q."/>
            <person name="Gargeya S."/>
            <person name="Fitzgerald M."/>
            <person name="Haas B."/>
            <person name="Abouelleil A."/>
            <person name="Alvarado L."/>
            <person name="Arachchi H.M."/>
            <person name="Berlin A."/>
            <person name="Chapman S.B."/>
            <person name="Goldberg J."/>
            <person name="Griggs A."/>
            <person name="Gujja S."/>
            <person name="Hansen M."/>
            <person name="Howarth C."/>
            <person name="Imamovic A."/>
            <person name="Larimer J."/>
            <person name="McCowen C."/>
            <person name="Montmayeur A."/>
            <person name="Murphy C."/>
            <person name="Neiman D."/>
            <person name="Pearson M."/>
            <person name="Priest M."/>
            <person name="Roberts A."/>
            <person name="Saif S."/>
            <person name="Shea T."/>
            <person name="Sisk P."/>
            <person name="Sykes S."/>
            <person name="Wortman J."/>
            <person name="Nusbaum C."/>
            <person name="Birren B."/>
        </authorList>
    </citation>
    <scope>NUCLEOTIDE SEQUENCE [LARGE SCALE GENOMIC DNA]</scope>
    <source>
        <strain evidence="14 15">VS20</strain>
    </source>
</reference>
<dbReference type="InterPro" id="IPR018303">
    <property type="entry name" value="ATPase_P-typ_P_site"/>
</dbReference>
<dbReference type="Pfam" id="PF00122">
    <property type="entry name" value="E1-E2_ATPase"/>
    <property type="match status" value="1"/>
</dbReference>
<dbReference type="NCBIfam" id="TIGR01494">
    <property type="entry name" value="ATPase_P-type"/>
    <property type="match status" value="2"/>
</dbReference>
<dbReference type="PROSITE" id="PS01229">
    <property type="entry name" value="COF_2"/>
    <property type="match status" value="1"/>
</dbReference>
<protein>
    <recommendedName>
        <fullName evidence="16">Cation-transporting P-type ATPase N-terminal domain-containing protein</fullName>
    </recommendedName>
</protein>
<feature type="transmembrane region" description="Helical" evidence="11">
    <location>
        <begin position="968"/>
        <end position="999"/>
    </location>
</feature>
<keyword evidence="7" id="KW-0460">Magnesium</keyword>
<dbReference type="GO" id="GO:0015662">
    <property type="term" value="F:P-type ion transporter activity"/>
    <property type="evidence" value="ECO:0007669"/>
    <property type="project" value="TreeGrafter"/>
</dbReference>
<dbReference type="SUPFAM" id="SSF81660">
    <property type="entry name" value="Metal cation-transporting ATPase, ATP-binding domain N"/>
    <property type="match status" value="1"/>
</dbReference>
<dbReference type="GO" id="GO:0005789">
    <property type="term" value="C:endoplasmic reticulum membrane"/>
    <property type="evidence" value="ECO:0007669"/>
    <property type="project" value="TreeGrafter"/>
</dbReference>
<dbReference type="InterPro" id="IPR023298">
    <property type="entry name" value="ATPase_P-typ_TM_dom_sf"/>
</dbReference>
<evidence type="ECO:0000259" key="13">
    <source>
        <dbReference type="Pfam" id="PF23143"/>
    </source>
</evidence>
<comment type="subcellular location">
    <subcellularLocation>
        <location evidence="1">Membrane</location>
        <topology evidence="1">Multi-pass membrane protein</topology>
    </subcellularLocation>
</comment>
<dbReference type="GO" id="GO:0046872">
    <property type="term" value="F:metal ion binding"/>
    <property type="evidence" value="ECO:0007669"/>
    <property type="project" value="UniProtKB-KW"/>
</dbReference>
<dbReference type="STRING" id="1156394.T0R775"/>
<dbReference type="InterPro" id="IPR059000">
    <property type="entry name" value="ATPase_P-type_domA"/>
</dbReference>
<comment type="similarity">
    <text evidence="2">Belongs to the cation transport ATPase (P-type) (TC 3.A.3) family. Type V subfamily.</text>
</comment>
<evidence type="ECO:0000259" key="12">
    <source>
        <dbReference type="Pfam" id="PF00122"/>
    </source>
</evidence>
<dbReference type="AlphaFoldDB" id="T0R775"/>
<evidence type="ECO:0000256" key="1">
    <source>
        <dbReference type="ARBA" id="ARBA00004141"/>
    </source>
</evidence>
<dbReference type="PANTHER" id="PTHR45630">
    <property type="entry name" value="CATION-TRANSPORTING ATPASE-RELATED"/>
    <property type="match status" value="1"/>
</dbReference>
<dbReference type="EMBL" id="JH767132">
    <property type="protein sequence ID" value="EQC42796.1"/>
    <property type="molecule type" value="Genomic_DNA"/>
</dbReference>
<evidence type="ECO:0000313" key="15">
    <source>
        <dbReference type="Proteomes" id="UP000030762"/>
    </source>
</evidence>
<dbReference type="InterPro" id="IPR023214">
    <property type="entry name" value="HAD_sf"/>
</dbReference>
<dbReference type="FunCoup" id="T0R775">
    <property type="interactions" value="610"/>
</dbReference>
<evidence type="ECO:0000313" key="14">
    <source>
        <dbReference type="EMBL" id="EQC42796.1"/>
    </source>
</evidence>
<dbReference type="PANTHER" id="PTHR45630:SF7">
    <property type="entry name" value="ENDOPLASMIC RETICULUM TRANSMEMBRANE HELIX TRANSLOCASE"/>
    <property type="match status" value="1"/>
</dbReference>
<dbReference type="InterPro" id="IPR001757">
    <property type="entry name" value="P_typ_ATPase"/>
</dbReference>
<keyword evidence="5" id="KW-0547">Nucleotide-binding</keyword>
<feature type="transmembrane region" description="Helical" evidence="11">
    <location>
        <begin position="228"/>
        <end position="246"/>
    </location>
</feature>
<dbReference type="GeneID" id="19941244"/>
<evidence type="ECO:0000256" key="7">
    <source>
        <dbReference type="ARBA" id="ARBA00022842"/>
    </source>
</evidence>